<sequence length="42" mass="4624">MPYFRGFAGCIVKTALLSLRFGKSLFCGYSGLSFFLRLGGKI</sequence>
<proteinExistence type="predicted"/>
<dbReference type="EMBL" id="CDMN01000031">
    <property type="protein sequence ID" value="CRF44188.1"/>
    <property type="molecule type" value="Genomic_DNA"/>
</dbReference>
<dbReference type="AlphaFoldDB" id="A0A0K2X8V8"/>
<dbReference type="STRING" id="1578720.HAL011_07150"/>
<gene>
    <name evidence="1" type="ORF">HAL011_07150</name>
    <name evidence="2" type="ORF">HAL013_06940</name>
    <name evidence="3" type="ORF">HAL09_07610</name>
</gene>
<evidence type="ECO:0000313" key="5">
    <source>
        <dbReference type="Proteomes" id="UP000041394"/>
    </source>
</evidence>
<evidence type="ECO:0000313" key="3">
    <source>
        <dbReference type="EMBL" id="CRF44188.1"/>
    </source>
</evidence>
<name>A0A0K2X8V8_9HELI</name>
<reference evidence="4" key="2">
    <citation type="submission" date="2014-12" db="EMBL/GenBank/DDBJ databases">
        <authorList>
            <person name="Smet A."/>
        </authorList>
    </citation>
    <scope>NUCLEOTIDE SEQUENCE [LARGE SCALE GENOMIC DNA]</scope>
</reference>
<dbReference type="EMBL" id="CDMH01000034">
    <property type="protein sequence ID" value="CRF42506.1"/>
    <property type="molecule type" value="Genomic_DNA"/>
</dbReference>
<evidence type="ECO:0000313" key="6">
    <source>
        <dbReference type="Proteomes" id="UP000045175"/>
    </source>
</evidence>
<dbReference type="Proteomes" id="UP000038622">
    <property type="component" value="Unassembled WGS sequence"/>
</dbReference>
<accession>A0A0K2X8V8</accession>
<dbReference type="Proteomes" id="UP000041394">
    <property type="component" value="Unassembled WGS sequence"/>
</dbReference>
<reference evidence="2" key="1">
    <citation type="submission" date="2014-12" db="EMBL/GenBank/DDBJ databases">
        <title>Whole genome sequences of four Staphylococcus schleiferi canine isolates.</title>
        <authorList>
            <person name="Misic A.M."/>
            <person name="Cain C."/>
            <person name="Morris D.O."/>
            <person name="Rankin S."/>
            <person name="Beiting D."/>
        </authorList>
    </citation>
    <scope>NUCLEOTIDE SEQUENCE</scope>
    <source>
        <strain evidence="1">ASB11</strain>
        <strain evidence="2">ASB13</strain>
        <strain evidence="3">ASB9</strain>
    </source>
</reference>
<evidence type="ECO:0000313" key="1">
    <source>
        <dbReference type="EMBL" id="CRF40942.1"/>
    </source>
</evidence>
<evidence type="ECO:0000313" key="4">
    <source>
        <dbReference type="Proteomes" id="UP000038622"/>
    </source>
</evidence>
<dbReference type="Proteomes" id="UP000045175">
    <property type="component" value="Unassembled WGS sequence"/>
</dbReference>
<dbReference type="EMBL" id="CDML01000020">
    <property type="protein sequence ID" value="CRF40942.1"/>
    <property type="molecule type" value="Genomic_DNA"/>
</dbReference>
<organism evidence="2 6">
    <name type="scientific">Helicobacter ailurogastricus</name>
    <dbReference type="NCBI Taxonomy" id="1578720"/>
    <lineage>
        <taxon>Bacteria</taxon>
        <taxon>Pseudomonadati</taxon>
        <taxon>Campylobacterota</taxon>
        <taxon>Epsilonproteobacteria</taxon>
        <taxon>Campylobacterales</taxon>
        <taxon>Helicobacteraceae</taxon>
        <taxon>Helicobacter</taxon>
    </lineage>
</organism>
<evidence type="ECO:0000313" key="2">
    <source>
        <dbReference type="EMBL" id="CRF42506.1"/>
    </source>
</evidence>
<keyword evidence="4" id="KW-1185">Reference proteome</keyword>
<reference evidence="5 6" key="3">
    <citation type="submission" date="2014-12" db="EMBL/GenBank/DDBJ databases">
        <authorList>
            <person name="Jaenicke S."/>
        </authorList>
    </citation>
    <scope>NUCLEOTIDE SEQUENCE [LARGE SCALE GENOMIC DNA]</scope>
</reference>
<protein>
    <submittedName>
        <fullName evidence="2">Uncharacterized protein</fullName>
    </submittedName>
</protein>